<comment type="caution">
    <text evidence="1">The sequence shown here is derived from an EMBL/GenBank/DDBJ whole genome shotgun (WGS) entry which is preliminary data.</text>
</comment>
<gene>
    <name evidence="1" type="ORF">J5V16_17780</name>
</gene>
<evidence type="ECO:0000313" key="2">
    <source>
        <dbReference type="Proteomes" id="UP000681341"/>
    </source>
</evidence>
<dbReference type="EMBL" id="JAGFNP010000010">
    <property type="protein sequence ID" value="MBO3734679.1"/>
    <property type="molecule type" value="Genomic_DNA"/>
</dbReference>
<reference evidence="1 2" key="1">
    <citation type="submission" date="2021-03" db="EMBL/GenBank/DDBJ databases">
        <title>Glycomyces sp. nov., a novel actinomycete isolated from soil.</title>
        <authorList>
            <person name="Yang X."/>
            <person name="Xu X."/>
        </authorList>
    </citation>
    <scope>NUCLEOTIDE SEQUENCE [LARGE SCALE GENOMIC DNA]</scope>
    <source>
        <strain evidence="1 2">NEAU-S30</strain>
    </source>
</reference>
<dbReference type="Proteomes" id="UP000681341">
    <property type="component" value="Unassembled WGS sequence"/>
</dbReference>
<organism evidence="1 2">
    <name type="scientific">Glycomyces niveus</name>
    <dbReference type="NCBI Taxonomy" id="2820287"/>
    <lineage>
        <taxon>Bacteria</taxon>
        <taxon>Bacillati</taxon>
        <taxon>Actinomycetota</taxon>
        <taxon>Actinomycetes</taxon>
        <taxon>Glycomycetales</taxon>
        <taxon>Glycomycetaceae</taxon>
        <taxon>Glycomyces</taxon>
    </lineage>
</organism>
<proteinExistence type="predicted"/>
<name>A0ABS3U7C1_9ACTN</name>
<sequence length="70" mass="7903">MQTMTYEWGSGLARKSAADHVAGLVLRILNDRGIHLDSDLRARIERCQDLEMLDAWAVRASTVDQAEDLF</sequence>
<keyword evidence="2" id="KW-1185">Reference proteome</keyword>
<dbReference type="RefSeq" id="WP_208497877.1">
    <property type="nucleotide sequence ID" value="NZ_JAGFNP010000010.1"/>
</dbReference>
<protein>
    <submittedName>
        <fullName evidence="1">Uncharacterized protein</fullName>
    </submittedName>
</protein>
<accession>A0ABS3U7C1</accession>
<evidence type="ECO:0000313" key="1">
    <source>
        <dbReference type="EMBL" id="MBO3734679.1"/>
    </source>
</evidence>